<dbReference type="AlphaFoldDB" id="A0A0A9B7K1"/>
<protein>
    <submittedName>
        <fullName evidence="2">Uncharacterized protein</fullName>
    </submittedName>
</protein>
<evidence type="ECO:0000313" key="2">
    <source>
        <dbReference type="EMBL" id="JAD57160.1"/>
    </source>
</evidence>
<feature type="region of interest" description="Disordered" evidence="1">
    <location>
        <begin position="1"/>
        <end position="41"/>
    </location>
</feature>
<evidence type="ECO:0000256" key="1">
    <source>
        <dbReference type="SAM" id="MobiDB-lite"/>
    </source>
</evidence>
<sequence length="41" mass="4296">MPAGGGFSLDRRRVPGATRSRRHPSGASPPYSFAIPSDLLG</sequence>
<name>A0A0A9B7K1_ARUDO</name>
<accession>A0A0A9B7K1</accession>
<reference evidence="2" key="2">
    <citation type="journal article" date="2015" name="Data Brief">
        <title>Shoot transcriptome of the giant reed, Arundo donax.</title>
        <authorList>
            <person name="Barrero R.A."/>
            <person name="Guerrero F.D."/>
            <person name="Moolhuijzen P."/>
            <person name="Goolsby J.A."/>
            <person name="Tidwell J."/>
            <person name="Bellgard S.E."/>
            <person name="Bellgard M.I."/>
        </authorList>
    </citation>
    <scope>NUCLEOTIDE SEQUENCE</scope>
    <source>
        <tissue evidence="2">Shoot tissue taken approximately 20 cm above the soil surface</tissue>
    </source>
</reference>
<organism evidence="2">
    <name type="scientific">Arundo donax</name>
    <name type="common">Giant reed</name>
    <name type="synonym">Donax arundinaceus</name>
    <dbReference type="NCBI Taxonomy" id="35708"/>
    <lineage>
        <taxon>Eukaryota</taxon>
        <taxon>Viridiplantae</taxon>
        <taxon>Streptophyta</taxon>
        <taxon>Embryophyta</taxon>
        <taxon>Tracheophyta</taxon>
        <taxon>Spermatophyta</taxon>
        <taxon>Magnoliopsida</taxon>
        <taxon>Liliopsida</taxon>
        <taxon>Poales</taxon>
        <taxon>Poaceae</taxon>
        <taxon>PACMAD clade</taxon>
        <taxon>Arundinoideae</taxon>
        <taxon>Arundineae</taxon>
        <taxon>Arundo</taxon>
    </lineage>
</organism>
<reference evidence="2" key="1">
    <citation type="submission" date="2014-09" db="EMBL/GenBank/DDBJ databases">
        <authorList>
            <person name="Magalhaes I.L.F."/>
            <person name="Oliveira U."/>
            <person name="Santos F.R."/>
            <person name="Vidigal T.H.D.A."/>
            <person name="Brescovit A.D."/>
            <person name="Santos A.J."/>
        </authorList>
    </citation>
    <scope>NUCLEOTIDE SEQUENCE</scope>
    <source>
        <tissue evidence="2">Shoot tissue taken approximately 20 cm above the soil surface</tissue>
    </source>
</reference>
<dbReference type="EMBL" id="GBRH01240735">
    <property type="protein sequence ID" value="JAD57160.1"/>
    <property type="molecule type" value="Transcribed_RNA"/>
</dbReference>
<proteinExistence type="predicted"/>